<proteinExistence type="predicted"/>
<dbReference type="Gene3D" id="2.30.30.240">
    <property type="entry name" value="PRC-barrel domain"/>
    <property type="match status" value="1"/>
</dbReference>
<feature type="compositionally biased region" description="Basic and acidic residues" evidence="1">
    <location>
        <begin position="304"/>
        <end position="315"/>
    </location>
</feature>
<organism evidence="2 3">
    <name type="scientific">Tripterygium wilfordii</name>
    <name type="common">Thunder God vine</name>
    <dbReference type="NCBI Taxonomy" id="458696"/>
    <lineage>
        <taxon>Eukaryota</taxon>
        <taxon>Viridiplantae</taxon>
        <taxon>Streptophyta</taxon>
        <taxon>Embryophyta</taxon>
        <taxon>Tracheophyta</taxon>
        <taxon>Spermatophyta</taxon>
        <taxon>Magnoliopsida</taxon>
        <taxon>eudicotyledons</taxon>
        <taxon>Gunneridae</taxon>
        <taxon>Pentapetalae</taxon>
        <taxon>rosids</taxon>
        <taxon>fabids</taxon>
        <taxon>Celastrales</taxon>
        <taxon>Celastraceae</taxon>
        <taxon>Tripterygium</taxon>
    </lineage>
</organism>
<reference evidence="2 3" key="1">
    <citation type="journal article" date="2020" name="Nat. Commun.">
        <title>Genome of Tripterygium wilfordii and identification of cytochrome P450 involved in triptolide biosynthesis.</title>
        <authorList>
            <person name="Tu L."/>
            <person name="Su P."/>
            <person name="Zhang Z."/>
            <person name="Gao L."/>
            <person name="Wang J."/>
            <person name="Hu T."/>
            <person name="Zhou J."/>
            <person name="Zhang Y."/>
            <person name="Zhao Y."/>
            <person name="Liu Y."/>
            <person name="Song Y."/>
            <person name="Tong Y."/>
            <person name="Lu Y."/>
            <person name="Yang J."/>
            <person name="Xu C."/>
            <person name="Jia M."/>
            <person name="Peters R.J."/>
            <person name="Huang L."/>
            <person name="Gao W."/>
        </authorList>
    </citation>
    <scope>NUCLEOTIDE SEQUENCE [LARGE SCALE GENOMIC DNA]</scope>
    <source>
        <strain evidence="3">cv. XIE 37</strain>
        <tissue evidence="2">Leaf</tissue>
    </source>
</reference>
<dbReference type="OrthoDB" id="539916at2759"/>
<dbReference type="Proteomes" id="UP000593562">
    <property type="component" value="Unassembled WGS sequence"/>
</dbReference>
<dbReference type="PANTHER" id="PTHR36740">
    <property type="entry name" value="PRC DOMAIN-CONTAINING PROTEIN"/>
    <property type="match status" value="1"/>
</dbReference>
<dbReference type="AlphaFoldDB" id="A0A7J7DN19"/>
<comment type="caution">
    <text evidence="2">The sequence shown here is derived from an EMBL/GenBank/DDBJ whole genome shotgun (WGS) entry which is preliminary data.</text>
</comment>
<name>A0A7J7DN19_TRIWF</name>
<keyword evidence="3" id="KW-1185">Reference proteome</keyword>
<feature type="region of interest" description="Disordered" evidence="1">
    <location>
        <begin position="297"/>
        <end position="326"/>
    </location>
</feature>
<evidence type="ECO:0000313" key="3">
    <source>
        <dbReference type="Proteomes" id="UP000593562"/>
    </source>
</evidence>
<accession>A0A7J7DN19</accession>
<dbReference type="SUPFAM" id="SSF50346">
    <property type="entry name" value="PRC-barrel domain"/>
    <property type="match status" value="1"/>
</dbReference>
<sequence length="345" mass="38873">MCDCLHSAPPAFSLTRFHEPVFVRSYCLQRLSNSKSQFHRQLVRRSSRVVATRASSNGDDLGFKDETKEHLDFKPKQLDASLSRIERDSKNANGEGDDTQNLLDRVREGNGRSVSSRGRQVIKRSSLIAKQVISVQSAISLGFVSQLWVDTTSWAVLVVEVRRNLLSGEAERLLLEDVSQVGDVVLVEDESVMENETKMVDLETLVGYRVETPRRRNIGKVRGYSFNINSGAIESLELDSFGISIIPSSLVSTYALLVEDILEVLSDTVVVHEAAASHIQRLTKGLLDTQNVGTSMDDFDEDSELRRPITSDRGRRSTHRSVRRQKFDSKIREMEDDLELPMDYL</sequence>
<dbReference type="InParanoid" id="A0A7J7DN19"/>
<dbReference type="PANTHER" id="PTHR36740:SF1">
    <property type="entry name" value="PRC-BARREL DOMAIN-CONTAINING PROTEIN"/>
    <property type="match status" value="1"/>
</dbReference>
<gene>
    <name evidence="2" type="ORF">HS088_TW05G00410</name>
</gene>
<dbReference type="InterPro" id="IPR011033">
    <property type="entry name" value="PRC_barrel-like_sf"/>
</dbReference>
<evidence type="ECO:0000313" key="2">
    <source>
        <dbReference type="EMBL" id="KAF5747683.1"/>
    </source>
</evidence>
<dbReference type="FunCoup" id="A0A7J7DN19">
    <property type="interactions" value="256"/>
</dbReference>
<dbReference type="EMBL" id="JAAARO010000005">
    <property type="protein sequence ID" value="KAF5747683.1"/>
    <property type="molecule type" value="Genomic_DNA"/>
</dbReference>
<protein>
    <submittedName>
        <fullName evidence="2">Uncharacterized protein</fullName>
    </submittedName>
</protein>
<evidence type="ECO:0000256" key="1">
    <source>
        <dbReference type="SAM" id="MobiDB-lite"/>
    </source>
</evidence>